<dbReference type="AlphaFoldDB" id="A0A1N7N099"/>
<evidence type="ECO:0000256" key="1">
    <source>
        <dbReference type="ARBA" id="ARBA00005254"/>
    </source>
</evidence>
<organism evidence="2 3">
    <name type="scientific">Gemmobacter megaterium</name>
    <dbReference type="NCBI Taxonomy" id="1086013"/>
    <lineage>
        <taxon>Bacteria</taxon>
        <taxon>Pseudomonadati</taxon>
        <taxon>Pseudomonadota</taxon>
        <taxon>Alphaproteobacteria</taxon>
        <taxon>Rhodobacterales</taxon>
        <taxon>Paracoccaceae</taxon>
        <taxon>Gemmobacter</taxon>
    </lineage>
</organism>
<sequence>MEHRIDSPASGVALVTLTRPDRLNALTLEGFQALARGFADLSADPGIRAVVLTGAGRGFCAGADLDSLAANFGTDPGGGIAPDRMRAHFDSSVNALLRAMHGMEKPLVCAVNGIASGGGAGLALAGDVVLAASGAAFHLPFAPRLGIVPDAGASWVVARALGRGRALPMMLTGARIEAAQALDWGMIWGIEPDDRLLPAACDLAARLATQPAAVLPWLRQAVDLATAQPLDAQLDFEREANAHLCTTPDFVEGVTAFRAKRPPRFGQTPQD</sequence>
<dbReference type="Gene3D" id="1.10.12.10">
    <property type="entry name" value="Lyase 2-enoyl-coa Hydratase, Chain A, domain 2"/>
    <property type="match status" value="1"/>
</dbReference>
<dbReference type="InterPro" id="IPR014748">
    <property type="entry name" value="Enoyl-CoA_hydra_C"/>
</dbReference>
<comment type="similarity">
    <text evidence="1">Belongs to the enoyl-CoA hydratase/isomerase family.</text>
</comment>
<dbReference type="PANTHER" id="PTHR43459:SF1">
    <property type="entry name" value="EG:BACN32G11.4 PROTEIN"/>
    <property type="match status" value="1"/>
</dbReference>
<dbReference type="Gene3D" id="3.90.226.10">
    <property type="entry name" value="2-enoyl-CoA Hydratase, Chain A, domain 1"/>
    <property type="match status" value="1"/>
</dbReference>
<dbReference type="RefSeq" id="WP_076530311.1">
    <property type="nucleotide sequence ID" value="NZ_BMEH01000003.1"/>
</dbReference>
<accession>A0A1N7N099</accession>
<gene>
    <name evidence="2" type="ORF">SAMN05421774_10316</name>
</gene>
<proteinExistence type="inferred from homology"/>
<dbReference type="Pfam" id="PF00378">
    <property type="entry name" value="ECH_1"/>
    <property type="match status" value="1"/>
</dbReference>
<dbReference type="CDD" id="cd06558">
    <property type="entry name" value="crotonase-like"/>
    <property type="match status" value="1"/>
</dbReference>
<dbReference type="InterPro" id="IPR029045">
    <property type="entry name" value="ClpP/crotonase-like_dom_sf"/>
</dbReference>
<reference evidence="2 3" key="1">
    <citation type="submission" date="2017-01" db="EMBL/GenBank/DDBJ databases">
        <authorList>
            <person name="Mah S.A."/>
            <person name="Swanson W.J."/>
            <person name="Moy G.W."/>
            <person name="Vacquier V.D."/>
        </authorList>
    </citation>
    <scope>NUCLEOTIDE SEQUENCE [LARGE SCALE GENOMIC DNA]</scope>
    <source>
        <strain evidence="2 3">DSM 26375</strain>
    </source>
</reference>
<dbReference type="EMBL" id="FTOT01000003">
    <property type="protein sequence ID" value="SIS91745.1"/>
    <property type="molecule type" value="Genomic_DNA"/>
</dbReference>
<dbReference type="GO" id="GO:0016853">
    <property type="term" value="F:isomerase activity"/>
    <property type="evidence" value="ECO:0007669"/>
    <property type="project" value="UniProtKB-KW"/>
</dbReference>
<dbReference type="STRING" id="1086013.SAMN05421774_10316"/>
<dbReference type="OrthoDB" id="7619812at2"/>
<keyword evidence="2" id="KW-0413">Isomerase</keyword>
<evidence type="ECO:0000313" key="2">
    <source>
        <dbReference type="EMBL" id="SIS91745.1"/>
    </source>
</evidence>
<name>A0A1N7N099_9RHOB</name>
<protein>
    <submittedName>
        <fullName evidence="2">2-(1,2-epoxy-1,2-dihydrophenyl)acetyl-CoA isomerase</fullName>
    </submittedName>
</protein>
<dbReference type="Proteomes" id="UP000186141">
    <property type="component" value="Unassembled WGS sequence"/>
</dbReference>
<dbReference type="SUPFAM" id="SSF52096">
    <property type="entry name" value="ClpP/crotonase"/>
    <property type="match status" value="1"/>
</dbReference>
<dbReference type="PANTHER" id="PTHR43459">
    <property type="entry name" value="ENOYL-COA HYDRATASE"/>
    <property type="match status" value="1"/>
</dbReference>
<evidence type="ECO:0000313" key="3">
    <source>
        <dbReference type="Proteomes" id="UP000186141"/>
    </source>
</evidence>
<dbReference type="InterPro" id="IPR001753">
    <property type="entry name" value="Enoyl-CoA_hydra/iso"/>
</dbReference>
<keyword evidence="3" id="KW-1185">Reference proteome</keyword>